<organism evidence="1 2">
    <name type="scientific">Arthrobacter rhombi</name>
    <dbReference type="NCBI Taxonomy" id="71253"/>
    <lineage>
        <taxon>Bacteria</taxon>
        <taxon>Bacillati</taxon>
        <taxon>Actinomycetota</taxon>
        <taxon>Actinomycetes</taxon>
        <taxon>Micrococcales</taxon>
        <taxon>Micrococcaceae</taxon>
        <taxon>Arthrobacter</taxon>
    </lineage>
</organism>
<evidence type="ECO:0000313" key="1">
    <source>
        <dbReference type="EMBL" id="SJM67208.1"/>
    </source>
</evidence>
<accession>A0A1R4GG73</accession>
<proteinExistence type="predicted"/>
<evidence type="ECO:0000313" key="2">
    <source>
        <dbReference type="Proteomes" id="UP000195913"/>
    </source>
</evidence>
<protein>
    <submittedName>
        <fullName evidence="1">Uncharacterized protein</fullName>
    </submittedName>
</protein>
<gene>
    <name evidence="1" type="ORF">FM101_10300</name>
</gene>
<dbReference type="AlphaFoldDB" id="A0A1R4GG73"/>
<dbReference type="Proteomes" id="UP000195913">
    <property type="component" value="Unassembled WGS sequence"/>
</dbReference>
<name>A0A1R4GG73_9MICC</name>
<sequence>MRTASAAKFALHVVTFEYFRSEVHHEFAPKHWIRQERVSFVFLQQARGMLRNYCFVS</sequence>
<dbReference type="EMBL" id="FUHW01000037">
    <property type="protein sequence ID" value="SJM67208.1"/>
    <property type="molecule type" value="Genomic_DNA"/>
</dbReference>
<reference evidence="1 2" key="1">
    <citation type="submission" date="2017-02" db="EMBL/GenBank/DDBJ databases">
        <authorList>
            <person name="Peterson S.W."/>
        </authorList>
    </citation>
    <scope>NUCLEOTIDE SEQUENCE [LARGE SCALE GENOMIC DNA]</scope>
    <source>
        <strain evidence="1 2">B Ar 00.02</strain>
    </source>
</reference>
<keyword evidence="2" id="KW-1185">Reference proteome</keyword>